<dbReference type="EMBL" id="CP038018">
    <property type="protein sequence ID" value="QED92781.1"/>
    <property type="molecule type" value="Genomic_DNA"/>
</dbReference>
<evidence type="ECO:0000256" key="1">
    <source>
        <dbReference type="SAM" id="Phobius"/>
    </source>
</evidence>
<dbReference type="AlphaFoldDB" id="A0AAX1F9K2"/>
<gene>
    <name evidence="2" type="ORF">EZJ17_09340</name>
</gene>
<evidence type="ECO:0000313" key="2">
    <source>
        <dbReference type="EMBL" id="QED92781.1"/>
    </source>
</evidence>
<keyword evidence="1" id="KW-0812">Transmembrane</keyword>
<reference evidence="3" key="1">
    <citation type="journal article" date="2019" name="J. Anim. Genet.">
        <title>Description and whole genome sequencing of Eikenella exigua sp. nov., isolated from brain abscess and blood.</title>
        <authorList>
            <person name="Stormo K.A."/>
            <person name="Nygaard R.M."/>
            <person name="Bruvold T.S."/>
            <person name="Dimmen G."/>
            <person name="Lindemann P.C."/>
            <person name="Jordal S."/>
            <person name="Kommedal O."/>
        </authorList>
    </citation>
    <scope>NUCLEOTIDE SEQUENCE [LARGE SCALE GENOMIC DNA]</scope>
    <source>
        <strain evidence="3">PXX</strain>
    </source>
</reference>
<organism evidence="2 3">
    <name type="scientific">Eikenella exigua</name>
    <dbReference type="NCBI Taxonomy" id="2528037"/>
    <lineage>
        <taxon>Bacteria</taxon>
        <taxon>Pseudomonadati</taxon>
        <taxon>Pseudomonadota</taxon>
        <taxon>Betaproteobacteria</taxon>
        <taxon>Neisseriales</taxon>
        <taxon>Neisseriaceae</taxon>
        <taxon>Eikenella</taxon>
    </lineage>
</organism>
<keyword evidence="3" id="KW-1185">Reference proteome</keyword>
<feature type="transmembrane region" description="Helical" evidence="1">
    <location>
        <begin position="23"/>
        <end position="42"/>
    </location>
</feature>
<keyword evidence="1" id="KW-1133">Transmembrane helix</keyword>
<name>A0AAX1F9K2_9NEIS</name>
<protein>
    <submittedName>
        <fullName evidence="2">Uncharacterized protein</fullName>
    </submittedName>
</protein>
<dbReference type="KEGG" id="eex:EZJ17_09340"/>
<sequence length="66" mass="7267">MAGAGRGLCGGQYALSLHVGTSVLSYNLFGIAVLLAPLVLLLNRRLRSYRISPLMSFCHRCWAWKS</sequence>
<dbReference type="RefSeq" id="WP_151086464.1">
    <property type="nucleotide sequence ID" value="NZ_CP038018.1"/>
</dbReference>
<proteinExistence type="predicted"/>
<keyword evidence="1" id="KW-0472">Membrane</keyword>
<accession>A0AAX1F9K2</accession>
<dbReference type="Proteomes" id="UP000326695">
    <property type="component" value="Chromosome"/>
</dbReference>
<evidence type="ECO:0000313" key="3">
    <source>
        <dbReference type="Proteomes" id="UP000326695"/>
    </source>
</evidence>